<dbReference type="FunFam" id="3.80.10.10:FF:000383">
    <property type="entry name" value="Leucine-rich repeat receptor protein kinase EMS1"/>
    <property type="match status" value="1"/>
</dbReference>
<keyword evidence="7" id="KW-0732">Signal</keyword>
<evidence type="ECO:0000313" key="20">
    <source>
        <dbReference type="Proteomes" id="UP000030645"/>
    </source>
</evidence>
<protein>
    <submittedName>
        <fullName evidence="19">Putative LRR receptor-like serine/threonine-protein kinase</fullName>
    </submittedName>
</protein>
<evidence type="ECO:0000256" key="17">
    <source>
        <dbReference type="SAM" id="Phobius"/>
    </source>
</evidence>
<evidence type="ECO:0000256" key="9">
    <source>
        <dbReference type="ARBA" id="ARBA00022741"/>
    </source>
</evidence>
<dbReference type="PROSITE" id="PS00107">
    <property type="entry name" value="PROTEIN_KINASE_ATP"/>
    <property type="match status" value="1"/>
</dbReference>
<keyword evidence="19" id="KW-0675">Receptor</keyword>
<accession>W9R7N3</accession>
<dbReference type="Gene3D" id="3.80.10.10">
    <property type="entry name" value="Ribonuclease Inhibitor"/>
    <property type="match status" value="3"/>
</dbReference>
<dbReference type="Gene3D" id="1.10.510.10">
    <property type="entry name" value="Transferase(Phosphotransferase) domain 1"/>
    <property type="match status" value="1"/>
</dbReference>
<reference evidence="19" key="1">
    <citation type="submission" date="2013-06" db="EMBL/GenBank/DDBJ databases">
        <title>Draft Genome Sequence of a Mulberry Tree, Morus notabilis C.K. Schn.</title>
        <authorList>
            <person name="He N."/>
            <person name="Zhao S."/>
        </authorList>
    </citation>
    <scope>NUCLEOTIDE SEQUENCE</scope>
</reference>
<organism evidence="19 20">
    <name type="scientific">Morus notabilis</name>
    <dbReference type="NCBI Taxonomy" id="981085"/>
    <lineage>
        <taxon>Eukaryota</taxon>
        <taxon>Viridiplantae</taxon>
        <taxon>Streptophyta</taxon>
        <taxon>Embryophyta</taxon>
        <taxon>Tracheophyta</taxon>
        <taxon>Spermatophyta</taxon>
        <taxon>Magnoliopsida</taxon>
        <taxon>eudicotyledons</taxon>
        <taxon>Gunneridae</taxon>
        <taxon>Pentapetalae</taxon>
        <taxon>rosids</taxon>
        <taxon>fabids</taxon>
        <taxon>Rosales</taxon>
        <taxon>Moraceae</taxon>
        <taxon>Moreae</taxon>
        <taxon>Morus</taxon>
    </lineage>
</organism>
<dbReference type="AlphaFoldDB" id="W9R7N3"/>
<keyword evidence="4" id="KW-0433">Leucine-rich repeat</keyword>
<proteinExistence type="predicted"/>
<keyword evidence="5" id="KW-0808">Transferase</keyword>
<evidence type="ECO:0000256" key="2">
    <source>
        <dbReference type="ARBA" id="ARBA00022475"/>
    </source>
</evidence>
<dbReference type="InterPro" id="IPR000719">
    <property type="entry name" value="Prot_kinase_dom"/>
</dbReference>
<keyword evidence="2" id="KW-1003">Cell membrane</keyword>
<dbReference type="InterPro" id="IPR011009">
    <property type="entry name" value="Kinase-like_dom_sf"/>
</dbReference>
<dbReference type="InterPro" id="IPR017441">
    <property type="entry name" value="Protein_kinase_ATP_BS"/>
</dbReference>
<evidence type="ECO:0000256" key="11">
    <source>
        <dbReference type="ARBA" id="ARBA00022840"/>
    </source>
</evidence>
<evidence type="ECO:0000256" key="4">
    <source>
        <dbReference type="ARBA" id="ARBA00022614"/>
    </source>
</evidence>
<evidence type="ECO:0000256" key="12">
    <source>
        <dbReference type="ARBA" id="ARBA00022989"/>
    </source>
</evidence>
<sequence length="669" mass="74881">MEGIDDSNPVVKDPNASGSRNPPCHSIMKALRVVKGRLIDPNHYLRNWHKGDPCTLTGLKLDVMWNGLTGTIPKEIGKLSSLKLLLLNGNKLSGSLPDELGYLSNLNRLQVDQNQMSGPIPKSFTSLVKVKHLHMNNNSFSGQIPSELSKLPILLHLHLDNNYLSGHLPPELSNLTALSIFQLDNNNFSGSDIPATYGSFYGLVKLDLSQNHLIGPIPSEKLSDNMTTIDLRNNSLSDISGDLDPGANVSLRLENNPICQNASQQNIGPFCRSSAEKNEIPEKSKDSNATSCYIQSCPFDDFFEYVSTSSVRCYCAAPIRIGYRLKSPSFSYFRPYYNKFKVYLTRSLELDVSQLSIDSFFWESGPRLQMYLKLFPTPNSSHSNTSEVQQIRHIFNKSEVQRIRHIFISWEFPRTDFFGPYELLNFTLLGPYSDVIITNGGGSGSSKGILAAIVLGAIACIFTFSAIVFLLISRHKYRQAPSRRRRSTRNFDSSTQVGRGGYGKVYKGILGDDTIVAIKRAEEGSLQGQKEFLTEIELLSRLHHRNLVSLIWYCDEEEEQMLVYEFMPNGTLRDWLSAKAERTLNFSMRLRIALGSAKSILYLHTEAEPPIFHRDIKATNILLDSHLTAKVADFGLSRLAPPLDAEGTVPEYVSTVVKGTPVCLILLRF</sequence>
<dbReference type="GO" id="GO:0005886">
    <property type="term" value="C:plasma membrane"/>
    <property type="evidence" value="ECO:0007669"/>
    <property type="project" value="UniProtKB-SubCell"/>
</dbReference>
<name>W9R7N3_9ROSA</name>
<dbReference type="FunFam" id="3.80.10.10:FF:000041">
    <property type="entry name" value="LRR receptor-like serine/threonine-protein kinase ERECTA"/>
    <property type="match status" value="1"/>
</dbReference>
<feature type="region of interest" description="Disordered" evidence="16">
    <location>
        <begin position="1"/>
        <end position="24"/>
    </location>
</feature>
<dbReference type="InterPro" id="IPR032675">
    <property type="entry name" value="LRR_dom_sf"/>
</dbReference>
<dbReference type="Pfam" id="PF00560">
    <property type="entry name" value="LRR_1"/>
    <property type="match status" value="3"/>
</dbReference>
<dbReference type="InterPro" id="IPR001611">
    <property type="entry name" value="Leu-rich_rpt"/>
</dbReference>
<feature type="transmembrane region" description="Helical" evidence="17">
    <location>
        <begin position="449"/>
        <end position="472"/>
    </location>
</feature>
<dbReference type="InterPro" id="IPR008271">
    <property type="entry name" value="Ser/Thr_kinase_AS"/>
</dbReference>
<feature type="binding site" evidence="15">
    <location>
        <position position="519"/>
    </location>
    <ligand>
        <name>ATP</name>
        <dbReference type="ChEBI" id="CHEBI:30616"/>
    </ligand>
</feature>
<evidence type="ECO:0000256" key="16">
    <source>
        <dbReference type="SAM" id="MobiDB-lite"/>
    </source>
</evidence>
<dbReference type="FunFam" id="3.30.200.20:FF:000039">
    <property type="entry name" value="receptor-like protein kinase FERONIA"/>
    <property type="match status" value="1"/>
</dbReference>
<keyword evidence="11 15" id="KW-0067">ATP-binding</keyword>
<dbReference type="Proteomes" id="UP000030645">
    <property type="component" value="Unassembled WGS sequence"/>
</dbReference>
<gene>
    <name evidence="19" type="ORF">L484_008762</name>
</gene>
<evidence type="ECO:0000256" key="1">
    <source>
        <dbReference type="ARBA" id="ARBA00004236"/>
    </source>
</evidence>
<keyword evidence="10 19" id="KW-0418">Kinase</keyword>
<keyword evidence="13 17" id="KW-0472">Membrane</keyword>
<evidence type="ECO:0000259" key="18">
    <source>
        <dbReference type="PROSITE" id="PS50011"/>
    </source>
</evidence>
<keyword evidence="20" id="KW-1185">Reference proteome</keyword>
<dbReference type="GO" id="GO:0005524">
    <property type="term" value="F:ATP binding"/>
    <property type="evidence" value="ECO:0007669"/>
    <property type="project" value="UniProtKB-UniRule"/>
</dbReference>
<evidence type="ECO:0000256" key="5">
    <source>
        <dbReference type="ARBA" id="ARBA00022679"/>
    </source>
</evidence>
<dbReference type="Pfam" id="PF07714">
    <property type="entry name" value="PK_Tyr_Ser-Thr"/>
    <property type="match status" value="1"/>
</dbReference>
<evidence type="ECO:0000256" key="10">
    <source>
        <dbReference type="ARBA" id="ARBA00022777"/>
    </source>
</evidence>
<keyword evidence="8" id="KW-0677">Repeat</keyword>
<dbReference type="EMBL" id="KE344675">
    <property type="protein sequence ID" value="EXB75309.1"/>
    <property type="molecule type" value="Genomic_DNA"/>
</dbReference>
<dbReference type="InterPro" id="IPR001245">
    <property type="entry name" value="Ser-Thr/Tyr_kinase_cat_dom"/>
</dbReference>
<dbReference type="SMART" id="SM00220">
    <property type="entry name" value="S_TKc"/>
    <property type="match status" value="1"/>
</dbReference>
<keyword evidence="6 17" id="KW-0812">Transmembrane</keyword>
<dbReference type="SUPFAM" id="SSF52058">
    <property type="entry name" value="L domain-like"/>
    <property type="match status" value="1"/>
</dbReference>
<dbReference type="PANTHER" id="PTHR45974">
    <property type="entry name" value="RECEPTOR-LIKE PROTEIN 55"/>
    <property type="match status" value="1"/>
</dbReference>
<feature type="domain" description="Protein kinase" evidence="18">
    <location>
        <begin position="491"/>
        <end position="669"/>
    </location>
</feature>
<evidence type="ECO:0000256" key="3">
    <source>
        <dbReference type="ARBA" id="ARBA00022527"/>
    </source>
</evidence>
<evidence type="ECO:0000256" key="7">
    <source>
        <dbReference type="ARBA" id="ARBA00022729"/>
    </source>
</evidence>
<dbReference type="SUPFAM" id="SSF56112">
    <property type="entry name" value="Protein kinase-like (PK-like)"/>
    <property type="match status" value="1"/>
</dbReference>
<evidence type="ECO:0000256" key="6">
    <source>
        <dbReference type="ARBA" id="ARBA00022692"/>
    </source>
</evidence>
<evidence type="ECO:0000256" key="15">
    <source>
        <dbReference type="PROSITE-ProRule" id="PRU10141"/>
    </source>
</evidence>
<dbReference type="eggNOG" id="ENOG502QVWS">
    <property type="taxonomic scope" value="Eukaryota"/>
</dbReference>
<dbReference type="Gene3D" id="3.30.200.20">
    <property type="entry name" value="Phosphorylase Kinase, domain 1"/>
    <property type="match status" value="1"/>
</dbReference>
<dbReference type="PROSITE" id="PS00108">
    <property type="entry name" value="PROTEIN_KINASE_ST"/>
    <property type="match status" value="1"/>
</dbReference>
<keyword evidence="14" id="KW-0325">Glycoprotein</keyword>
<evidence type="ECO:0000256" key="14">
    <source>
        <dbReference type="ARBA" id="ARBA00023180"/>
    </source>
</evidence>
<keyword evidence="9 15" id="KW-0547">Nucleotide-binding</keyword>
<dbReference type="PANTHER" id="PTHR45974:SF216">
    <property type="entry name" value="PROTEIN KINASE DOMAIN-CONTAINING PROTEIN"/>
    <property type="match status" value="1"/>
</dbReference>
<dbReference type="GO" id="GO:0004674">
    <property type="term" value="F:protein serine/threonine kinase activity"/>
    <property type="evidence" value="ECO:0007669"/>
    <property type="project" value="UniProtKB-KW"/>
</dbReference>
<comment type="subcellular location">
    <subcellularLocation>
        <location evidence="1">Cell membrane</location>
    </subcellularLocation>
</comment>
<dbReference type="PROSITE" id="PS50011">
    <property type="entry name" value="PROTEIN_KINASE_DOM"/>
    <property type="match status" value="1"/>
</dbReference>
<keyword evidence="3" id="KW-0723">Serine/threonine-protein kinase</keyword>
<evidence type="ECO:0000313" key="19">
    <source>
        <dbReference type="EMBL" id="EXB75309.1"/>
    </source>
</evidence>
<evidence type="ECO:0000256" key="8">
    <source>
        <dbReference type="ARBA" id="ARBA00022737"/>
    </source>
</evidence>
<keyword evidence="12 17" id="KW-1133">Transmembrane helix</keyword>
<evidence type="ECO:0000256" key="13">
    <source>
        <dbReference type="ARBA" id="ARBA00023136"/>
    </source>
</evidence>